<gene>
    <name evidence="2" type="ORF">ACFOW3_28110</name>
</gene>
<protein>
    <submittedName>
        <fullName evidence="2">Uncharacterized protein</fullName>
    </submittedName>
</protein>
<dbReference type="Proteomes" id="UP001595693">
    <property type="component" value="Unassembled WGS sequence"/>
</dbReference>
<evidence type="ECO:0000256" key="1">
    <source>
        <dbReference type="SAM" id="Phobius"/>
    </source>
</evidence>
<comment type="caution">
    <text evidence="2">The sequence shown here is derived from an EMBL/GenBank/DDBJ whole genome shotgun (WGS) entry which is preliminary data.</text>
</comment>
<name>A0ABV8DIV5_9BURK</name>
<dbReference type="RefSeq" id="WP_055400693.1">
    <property type="nucleotide sequence ID" value="NZ_JAMXAX010000113.1"/>
</dbReference>
<keyword evidence="3" id="KW-1185">Reference proteome</keyword>
<proteinExistence type="predicted"/>
<reference evidence="3" key="1">
    <citation type="journal article" date="2019" name="Int. J. Syst. Evol. Microbiol.">
        <title>The Global Catalogue of Microorganisms (GCM) 10K type strain sequencing project: providing services to taxonomists for standard genome sequencing and annotation.</title>
        <authorList>
            <consortium name="The Broad Institute Genomics Platform"/>
            <consortium name="The Broad Institute Genome Sequencing Center for Infectious Disease"/>
            <person name="Wu L."/>
            <person name="Ma J."/>
        </authorList>
    </citation>
    <scope>NUCLEOTIDE SEQUENCE [LARGE SCALE GENOMIC DNA]</scope>
    <source>
        <strain evidence="3">CCUG 2113</strain>
    </source>
</reference>
<evidence type="ECO:0000313" key="2">
    <source>
        <dbReference type="EMBL" id="MFC3938490.1"/>
    </source>
</evidence>
<organism evidence="2 3">
    <name type="scientific">Acidovorax facilis</name>
    <dbReference type="NCBI Taxonomy" id="12917"/>
    <lineage>
        <taxon>Bacteria</taxon>
        <taxon>Pseudomonadati</taxon>
        <taxon>Pseudomonadota</taxon>
        <taxon>Betaproteobacteria</taxon>
        <taxon>Burkholderiales</taxon>
        <taxon>Comamonadaceae</taxon>
        <taxon>Acidovorax</taxon>
    </lineage>
</organism>
<evidence type="ECO:0000313" key="3">
    <source>
        <dbReference type="Proteomes" id="UP001595693"/>
    </source>
</evidence>
<keyword evidence="1" id="KW-0812">Transmembrane</keyword>
<accession>A0ABV8DIV5</accession>
<feature type="transmembrane region" description="Helical" evidence="1">
    <location>
        <begin position="33"/>
        <end position="53"/>
    </location>
</feature>
<keyword evidence="1" id="KW-0472">Membrane</keyword>
<keyword evidence="1" id="KW-1133">Transmembrane helix</keyword>
<sequence>MPEQTIQCTSACTVTVQHEITLPVLELSPQEGAVISSAILLVWAVAWAFRVLIQAIKSSDGNQTNED</sequence>
<dbReference type="EMBL" id="JBHSAJ010000181">
    <property type="protein sequence ID" value="MFC3938490.1"/>
    <property type="molecule type" value="Genomic_DNA"/>
</dbReference>